<dbReference type="AlphaFoldDB" id="A0A4S4LC73"/>
<name>A0A4S4LC73_9AGAM</name>
<gene>
    <name evidence="3" type="ORF">EW145_g2209</name>
</gene>
<organism evidence="3 4">
    <name type="scientific">Phellinidium pouzarii</name>
    <dbReference type="NCBI Taxonomy" id="167371"/>
    <lineage>
        <taxon>Eukaryota</taxon>
        <taxon>Fungi</taxon>
        <taxon>Dikarya</taxon>
        <taxon>Basidiomycota</taxon>
        <taxon>Agaricomycotina</taxon>
        <taxon>Agaricomycetes</taxon>
        <taxon>Hymenochaetales</taxon>
        <taxon>Hymenochaetaceae</taxon>
        <taxon>Phellinidium</taxon>
    </lineage>
</organism>
<reference evidence="3 4" key="1">
    <citation type="submission" date="2019-02" db="EMBL/GenBank/DDBJ databases">
        <title>Genome sequencing of the rare red list fungi Phellinidium pouzarii.</title>
        <authorList>
            <person name="Buettner E."/>
            <person name="Kellner H."/>
        </authorList>
    </citation>
    <scope>NUCLEOTIDE SEQUENCE [LARGE SCALE GENOMIC DNA]</scope>
    <source>
        <strain evidence="3 4">DSM 108285</strain>
    </source>
</reference>
<dbReference type="EMBL" id="SGPK01000073">
    <property type="protein sequence ID" value="THH09157.1"/>
    <property type="molecule type" value="Genomic_DNA"/>
</dbReference>
<protein>
    <submittedName>
        <fullName evidence="3">Uncharacterized protein</fullName>
    </submittedName>
</protein>
<accession>A0A4S4LC73</accession>
<feature type="chain" id="PRO_5020260387" evidence="2">
    <location>
        <begin position="23"/>
        <end position="215"/>
    </location>
</feature>
<keyword evidence="4" id="KW-1185">Reference proteome</keyword>
<comment type="caution">
    <text evidence="3">The sequence shown here is derived from an EMBL/GenBank/DDBJ whole genome shotgun (WGS) entry which is preliminary data.</text>
</comment>
<evidence type="ECO:0000313" key="4">
    <source>
        <dbReference type="Proteomes" id="UP000308199"/>
    </source>
</evidence>
<keyword evidence="2" id="KW-0732">Signal</keyword>
<feature type="region of interest" description="Disordered" evidence="1">
    <location>
        <begin position="191"/>
        <end position="215"/>
    </location>
</feature>
<feature type="signal peptide" evidence="2">
    <location>
        <begin position="1"/>
        <end position="22"/>
    </location>
</feature>
<proteinExistence type="predicted"/>
<evidence type="ECO:0000256" key="2">
    <source>
        <dbReference type="SAM" id="SignalP"/>
    </source>
</evidence>
<sequence>MFSKTILVSVAAVAFATSGAIAKPISSEMARRTGSVQSSSAPSFNNYMGISSMSNFDNFYGQNNFDGSQNEQTIIVQQQEVVCHTEEIEIVQQKLVVLMEVAKKIILEQVCQVEVQTVVIEQFNSQMSSFSNDIGHQSSKSASYDQNISGMLGQVMNSTGSLSNSNLGFNGTSVGNNSVVVSGNNWNDTTSPASVQMAKSLAKQAANSTSNSSSS</sequence>
<dbReference type="OrthoDB" id="3236720at2759"/>
<evidence type="ECO:0000313" key="3">
    <source>
        <dbReference type="EMBL" id="THH09157.1"/>
    </source>
</evidence>
<evidence type="ECO:0000256" key="1">
    <source>
        <dbReference type="SAM" id="MobiDB-lite"/>
    </source>
</evidence>
<dbReference type="Proteomes" id="UP000308199">
    <property type="component" value="Unassembled WGS sequence"/>
</dbReference>